<evidence type="ECO:0000256" key="1">
    <source>
        <dbReference type="SAM" id="MobiDB-lite"/>
    </source>
</evidence>
<dbReference type="HOGENOM" id="CLU_3060167_0_0_9"/>
<reference evidence="2" key="1">
    <citation type="submission" date="2009-02" db="EMBL/GenBank/DDBJ databases">
        <authorList>
            <person name="Fulton L."/>
            <person name="Clifton S."/>
            <person name="Fulton B."/>
            <person name="Xu J."/>
            <person name="Minx P."/>
            <person name="Pepin K.H."/>
            <person name="Johnson M."/>
            <person name="Bhonagiri V."/>
            <person name="Nash W.E."/>
            <person name="Mardis E.R."/>
            <person name="Wilson R.K."/>
        </authorList>
    </citation>
    <scope>NUCLEOTIDE SEQUENCE [LARGE SCALE GENOMIC DNA]</scope>
    <source>
        <strain evidence="2">DSM 15053</strain>
    </source>
</reference>
<dbReference type="AlphaFoldDB" id="C0C302"/>
<reference evidence="2" key="2">
    <citation type="submission" date="2013-06" db="EMBL/GenBank/DDBJ databases">
        <title>Draft genome sequence of Clostridium hylemonae (DSM 15053).</title>
        <authorList>
            <person name="Sudarsanam P."/>
            <person name="Ley R."/>
            <person name="Guruge J."/>
            <person name="Turnbaugh P.J."/>
            <person name="Mahowald M."/>
            <person name="Liep D."/>
            <person name="Gordon J."/>
        </authorList>
    </citation>
    <scope>NUCLEOTIDE SEQUENCE</scope>
    <source>
        <strain evidence="2">DSM 15053</strain>
    </source>
</reference>
<keyword evidence="3" id="KW-1185">Reference proteome</keyword>
<protein>
    <submittedName>
        <fullName evidence="2">Uncharacterized protein</fullName>
    </submittedName>
</protein>
<comment type="caution">
    <text evidence="2">The sequence shown here is derived from an EMBL/GenBank/DDBJ whole genome shotgun (WGS) entry which is preliminary data.</text>
</comment>
<name>C0C302_9FIRM</name>
<accession>C0C302</accession>
<gene>
    <name evidence="2" type="ORF">CLOHYLEM_06459</name>
</gene>
<feature type="region of interest" description="Disordered" evidence="1">
    <location>
        <begin position="1"/>
        <end position="32"/>
    </location>
</feature>
<evidence type="ECO:0000313" key="2">
    <source>
        <dbReference type="EMBL" id="EEG73513.1"/>
    </source>
</evidence>
<organism evidence="2 3">
    <name type="scientific">[Clostridium] hylemonae DSM 15053</name>
    <dbReference type="NCBI Taxonomy" id="553973"/>
    <lineage>
        <taxon>Bacteria</taxon>
        <taxon>Bacillati</taxon>
        <taxon>Bacillota</taxon>
        <taxon>Clostridia</taxon>
        <taxon>Lachnospirales</taxon>
        <taxon>Lachnospiraceae</taxon>
    </lineage>
</organism>
<evidence type="ECO:0000313" key="3">
    <source>
        <dbReference type="Proteomes" id="UP000004893"/>
    </source>
</evidence>
<dbReference type="EMBL" id="ABYI02000024">
    <property type="protein sequence ID" value="EEG73513.1"/>
    <property type="molecule type" value="Genomic_DNA"/>
</dbReference>
<proteinExistence type="predicted"/>
<dbReference type="Proteomes" id="UP000004893">
    <property type="component" value="Unassembled WGS sequence"/>
</dbReference>
<sequence>MQKTRAEQTRNCASSAVPETAETENHPDFLTNLSVSVPPVFFTLTDRKRTDRL</sequence>